<evidence type="ECO:0000313" key="2">
    <source>
        <dbReference type="Proteomes" id="UP001169862"/>
    </source>
</evidence>
<protein>
    <submittedName>
        <fullName evidence="1">Uncharacterized protein</fullName>
    </submittedName>
</protein>
<dbReference type="AlphaFoldDB" id="A0AAW7XK26"/>
<proteinExistence type="predicted"/>
<dbReference type="RefSeq" id="WP_215152019.1">
    <property type="nucleotide sequence ID" value="NZ_JAHHDZ010000014.1"/>
</dbReference>
<gene>
    <name evidence="1" type="ORF">Q4490_14270</name>
</gene>
<dbReference type="EMBL" id="JAUOPG010000010">
    <property type="protein sequence ID" value="MDO6454736.1"/>
    <property type="molecule type" value="Genomic_DNA"/>
</dbReference>
<sequence length="222" mass="25428">MMHIPVLNQLETRTDWVSFFRRERSYAYVQQPLCLIDLQSTYLQLTLLDNEQLDGRSAIKYSLGSRRSVEPAWRLIKSCNWQLSVLVAGLNTLGFESNVRDNSFLQRHTDLTVRKFFAKDKQIIAPSLIGQITPTTHIPSEWNISSVKSLLSHQQYKDCIYLPAPKQPAPMKAILLRLIDSPQSWTVQTSNDGSLLLFYRNKGIVQLTPDIKKPVARLRTTG</sequence>
<accession>A0AAW7XK26</accession>
<name>A0AAW7XK26_9GAMM</name>
<dbReference type="Proteomes" id="UP001169862">
    <property type="component" value="Unassembled WGS sequence"/>
</dbReference>
<reference evidence="1" key="1">
    <citation type="submission" date="2023-07" db="EMBL/GenBank/DDBJ databases">
        <title>Genome content predicts the carbon catabolic preferences of heterotrophic bacteria.</title>
        <authorList>
            <person name="Gralka M."/>
        </authorList>
    </citation>
    <scope>NUCLEOTIDE SEQUENCE</scope>
    <source>
        <strain evidence="1">I2M16</strain>
    </source>
</reference>
<comment type="caution">
    <text evidence="1">The sequence shown here is derived from an EMBL/GenBank/DDBJ whole genome shotgun (WGS) entry which is preliminary data.</text>
</comment>
<organism evidence="1 2">
    <name type="scientific">Neptunomonas phycophila</name>
    <dbReference type="NCBI Taxonomy" id="1572645"/>
    <lineage>
        <taxon>Bacteria</taxon>
        <taxon>Pseudomonadati</taxon>
        <taxon>Pseudomonadota</taxon>
        <taxon>Gammaproteobacteria</taxon>
        <taxon>Oceanospirillales</taxon>
        <taxon>Oceanospirillaceae</taxon>
        <taxon>Neptunomonas</taxon>
    </lineage>
</organism>
<evidence type="ECO:0000313" key="1">
    <source>
        <dbReference type="EMBL" id="MDO6454736.1"/>
    </source>
</evidence>